<dbReference type="Pfam" id="PF00219">
    <property type="entry name" value="IGFBP"/>
    <property type="match status" value="1"/>
</dbReference>
<dbReference type="AlphaFoldDB" id="A0A4W3GC16"/>
<name>A0A4W3GC16_CALMI</name>
<keyword evidence="1 3" id="KW-0732">Signal</keyword>
<dbReference type="GO" id="GO:0005178">
    <property type="term" value="F:integrin binding"/>
    <property type="evidence" value="ECO:0007669"/>
    <property type="project" value="TreeGrafter"/>
</dbReference>
<dbReference type="PANTHER" id="PTHR11348:SF4">
    <property type="entry name" value="CCN FAMILY MEMBER 4"/>
    <property type="match status" value="1"/>
</dbReference>
<evidence type="ECO:0000256" key="3">
    <source>
        <dbReference type="SAM" id="SignalP"/>
    </source>
</evidence>
<protein>
    <submittedName>
        <fullName evidence="5">WNT1-inducible-signaling pathway protein 1-like</fullName>
    </submittedName>
</protein>
<keyword evidence="2" id="KW-1015">Disulfide bond</keyword>
<feature type="domain" description="IGFBP N-terminal" evidence="4">
    <location>
        <begin position="44"/>
        <end position="117"/>
    </location>
</feature>
<dbReference type="GO" id="GO:0008201">
    <property type="term" value="F:heparin binding"/>
    <property type="evidence" value="ECO:0007669"/>
    <property type="project" value="TreeGrafter"/>
</dbReference>
<reference evidence="5" key="5">
    <citation type="submission" date="2025-09" db="UniProtKB">
        <authorList>
            <consortium name="Ensembl"/>
        </authorList>
    </citation>
    <scope>IDENTIFICATION</scope>
</reference>
<dbReference type="OMA" id="HRELYCD"/>
<evidence type="ECO:0000313" key="5">
    <source>
        <dbReference type="Ensembl" id="ENSCMIP00000000811.1"/>
    </source>
</evidence>
<sequence length="141" mass="15432">FRSAVFCTQIIIMISSSAQILAQNSTAAAGALRTTESPIDPYNRTQYCHWPCACPLSPPDCPPGVSLVTDGCDCCRTCAKQLGESCTEADTCDPHRELYCDYSKDRPRYEVGLCARKYPPPPPLPAQGWEGWVGGMERSQP</sequence>
<proteinExistence type="predicted"/>
<dbReference type="InterPro" id="IPR000867">
    <property type="entry name" value="IGFBP-like"/>
</dbReference>
<dbReference type="PROSITE" id="PS51323">
    <property type="entry name" value="IGFBP_N_2"/>
    <property type="match status" value="1"/>
</dbReference>
<keyword evidence="6" id="KW-1185">Reference proteome</keyword>
<dbReference type="GO" id="GO:0007165">
    <property type="term" value="P:signal transduction"/>
    <property type="evidence" value="ECO:0007669"/>
    <property type="project" value="TreeGrafter"/>
</dbReference>
<dbReference type="PANTHER" id="PTHR11348">
    <property type="entry name" value="CONNECTIVE TISSUE GROWTH FACTOR-RELATED"/>
    <property type="match status" value="1"/>
</dbReference>
<dbReference type="GO" id="GO:0005615">
    <property type="term" value="C:extracellular space"/>
    <property type="evidence" value="ECO:0007669"/>
    <property type="project" value="TreeGrafter"/>
</dbReference>
<evidence type="ECO:0000256" key="1">
    <source>
        <dbReference type="ARBA" id="ARBA00022729"/>
    </source>
</evidence>
<reference evidence="6" key="3">
    <citation type="journal article" date="2014" name="Nature">
        <title>Elephant shark genome provides unique insights into gnathostome evolution.</title>
        <authorList>
            <consortium name="International Elephant Shark Genome Sequencing Consortium"/>
            <person name="Venkatesh B."/>
            <person name="Lee A.P."/>
            <person name="Ravi V."/>
            <person name="Maurya A.K."/>
            <person name="Lian M.M."/>
            <person name="Swann J.B."/>
            <person name="Ohta Y."/>
            <person name="Flajnik M.F."/>
            <person name="Sutoh Y."/>
            <person name="Kasahara M."/>
            <person name="Hoon S."/>
            <person name="Gangu V."/>
            <person name="Roy S.W."/>
            <person name="Irimia M."/>
            <person name="Korzh V."/>
            <person name="Kondrychyn I."/>
            <person name="Lim Z.W."/>
            <person name="Tay B.H."/>
            <person name="Tohari S."/>
            <person name="Kong K.W."/>
            <person name="Ho S."/>
            <person name="Lorente-Galdos B."/>
            <person name="Quilez J."/>
            <person name="Marques-Bonet T."/>
            <person name="Raney B.J."/>
            <person name="Ingham P.W."/>
            <person name="Tay A."/>
            <person name="Hillier L.W."/>
            <person name="Minx P."/>
            <person name="Boehm T."/>
            <person name="Wilson R.K."/>
            <person name="Brenner S."/>
            <person name="Warren W.C."/>
        </authorList>
    </citation>
    <scope>NUCLEOTIDE SEQUENCE [LARGE SCALE GENOMIC DNA]</scope>
</reference>
<dbReference type="InterPro" id="IPR050941">
    <property type="entry name" value="CCN"/>
</dbReference>
<evidence type="ECO:0000259" key="4">
    <source>
        <dbReference type="PROSITE" id="PS51323"/>
    </source>
</evidence>
<reference evidence="5" key="4">
    <citation type="submission" date="2025-08" db="UniProtKB">
        <authorList>
            <consortium name="Ensembl"/>
        </authorList>
    </citation>
    <scope>IDENTIFICATION</scope>
</reference>
<dbReference type="Ensembl" id="ENSCMIT00000000860.1">
    <property type="protein sequence ID" value="ENSCMIP00000000811.1"/>
    <property type="gene ID" value="ENSCMIG00000000566.1"/>
</dbReference>
<accession>A0A4W3GC16</accession>
<feature type="chain" id="PRO_5021372721" evidence="3">
    <location>
        <begin position="23"/>
        <end position="141"/>
    </location>
</feature>
<dbReference type="GO" id="GO:0007155">
    <property type="term" value="P:cell adhesion"/>
    <property type="evidence" value="ECO:0007669"/>
    <property type="project" value="TreeGrafter"/>
</dbReference>
<reference evidence="6" key="1">
    <citation type="journal article" date="2006" name="Science">
        <title>Ancient noncoding elements conserved in the human genome.</title>
        <authorList>
            <person name="Venkatesh B."/>
            <person name="Kirkness E.F."/>
            <person name="Loh Y.H."/>
            <person name="Halpern A.L."/>
            <person name="Lee A.P."/>
            <person name="Johnson J."/>
            <person name="Dandona N."/>
            <person name="Viswanathan L.D."/>
            <person name="Tay A."/>
            <person name="Venter J.C."/>
            <person name="Strausberg R.L."/>
            <person name="Brenner S."/>
        </authorList>
    </citation>
    <scope>NUCLEOTIDE SEQUENCE [LARGE SCALE GENOMIC DNA]</scope>
</reference>
<dbReference type="GO" id="GO:0031012">
    <property type="term" value="C:extracellular matrix"/>
    <property type="evidence" value="ECO:0007669"/>
    <property type="project" value="TreeGrafter"/>
</dbReference>
<dbReference type="Proteomes" id="UP000314986">
    <property type="component" value="Unassembled WGS sequence"/>
</dbReference>
<dbReference type="GeneTree" id="ENSGT00940000158587"/>
<feature type="signal peptide" evidence="3">
    <location>
        <begin position="1"/>
        <end position="22"/>
    </location>
</feature>
<dbReference type="SUPFAM" id="SSF57184">
    <property type="entry name" value="Growth factor receptor domain"/>
    <property type="match status" value="1"/>
</dbReference>
<dbReference type="SMART" id="SM00121">
    <property type="entry name" value="IB"/>
    <property type="match status" value="1"/>
</dbReference>
<dbReference type="InParanoid" id="A0A4W3GC16"/>
<dbReference type="GO" id="GO:0045597">
    <property type="term" value="P:positive regulation of cell differentiation"/>
    <property type="evidence" value="ECO:0007669"/>
    <property type="project" value="TreeGrafter"/>
</dbReference>
<reference evidence="6" key="2">
    <citation type="journal article" date="2007" name="PLoS Biol.">
        <title>Survey sequencing and comparative analysis of the elephant shark (Callorhinchus milii) genome.</title>
        <authorList>
            <person name="Venkatesh B."/>
            <person name="Kirkness E.F."/>
            <person name="Loh Y.H."/>
            <person name="Halpern A.L."/>
            <person name="Lee A.P."/>
            <person name="Johnson J."/>
            <person name="Dandona N."/>
            <person name="Viswanathan L.D."/>
            <person name="Tay A."/>
            <person name="Venter J.C."/>
            <person name="Strausberg R.L."/>
            <person name="Brenner S."/>
        </authorList>
    </citation>
    <scope>NUCLEOTIDE SEQUENCE [LARGE SCALE GENOMIC DNA]</scope>
</reference>
<organism evidence="5 6">
    <name type="scientific">Callorhinchus milii</name>
    <name type="common">Ghost shark</name>
    <dbReference type="NCBI Taxonomy" id="7868"/>
    <lineage>
        <taxon>Eukaryota</taxon>
        <taxon>Metazoa</taxon>
        <taxon>Chordata</taxon>
        <taxon>Craniata</taxon>
        <taxon>Vertebrata</taxon>
        <taxon>Chondrichthyes</taxon>
        <taxon>Holocephali</taxon>
        <taxon>Chimaeriformes</taxon>
        <taxon>Callorhinchidae</taxon>
        <taxon>Callorhinchus</taxon>
    </lineage>
</organism>
<dbReference type="InterPro" id="IPR009030">
    <property type="entry name" value="Growth_fac_rcpt_cys_sf"/>
</dbReference>
<evidence type="ECO:0000313" key="6">
    <source>
        <dbReference type="Proteomes" id="UP000314986"/>
    </source>
</evidence>
<evidence type="ECO:0000256" key="2">
    <source>
        <dbReference type="ARBA" id="ARBA00023157"/>
    </source>
</evidence>